<accession>N1W2X5</accession>
<reference evidence="1" key="1">
    <citation type="submission" date="2013-03" db="EMBL/GenBank/DDBJ databases">
        <authorList>
            <person name="Harkins D.M."/>
            <person name="Durkin A.S."/>
            <person name="Brinkac L.M."/>
            <person name="Haft D.H."/>
            <person name="Selengut J.D."/>
            <person name="Sanka R."/>
            <person name="DePew J."/>
            <person name="Purushe J."/>
            <person name="Hartskeerl R.A."/>
            <person name="Ahmed A."/>
            <person name="van der Linden H."/>
            <person name="Goris M.G.A."/>
            <person name="Vinetz J.M."/>
            <person name="Sutton G.G."/>
            <person name="Nierman W.C."/>
            <person name="Fouts D.E."/>
        </authorList>
    </citation>
    <scope>NUCLEOTIDE SEQUENCE [LARGE SCALE GENOMIC DNA]</scope>
    <source>
        <strain evidence="1">LT 11-33</strain>
    </source>
</reference>
<protein>
    <submittedName>
        <fullName evidence="1">Uncharacterized protein</fullName>
    </submittedName>
</protein>
<dbReference type="Proteomes" id="UP000012371">
    <property type="component" value="Unassembled WGS sequence"/>
</dbReference>
<comment type="caution">
    <text evidence="1">The sequence shown here is derived from an EMBL/GenBank/DDBJ whole genome shotgun (WGS) entry which is preliminary data.</text>
</comment>
<organism evidence="1 2">
    <name type="scientific">Leptospira terpstrae serovar Hualin str. LT 11-33 = ATCC 700639</name>
    <dbReference type="NCBI Taxonomy" id="1257025"/>
    <lineage>
        <taxon>Bacteria</taxon>
        <taxon>Pseudomonadati</taxon>
        <taxon>Spirochaetota</taxon>
        <taxon>Spirochaetia</taxon>
        <taxon>Leptospirales</taxon>
        <taxon>Leptospiraceae</taxon>
        <taxon>Leptospira</taxon>
    </lineage>
</organism>
<sequence length="59" mass="6418">MGVSRSPGLPWPELPPAPIRGCFSTPDALGEKKSNSFGKFGTNDEFTKNQKIGIRTILQ</sequence>
<evidence type="ECO:0000313" key="1">
    <source>
        <dbReference type="EMBL" id="EMY63342.1"/>
    </source>
</evidence>
<keyword evidence="2" id="KW-1185">Reference proteome</keyword>
<gene>
    <name evidence="1" type="ORF">LEP1GSC203_2844</name>
</gene>
<proteinExistence type="predicted"/>
<dbReference type="AlphaFoldDB" id="N1W2X5"/>
<name>N1W2X5_9LEPT</name>
<dbReference type="EMBL" id="AOGW02000002">
    <property type="protein sequence ID" value="EMY63342.1"/>
    <property type="molecule type" value="Genomic_DNA"/>
</dbReference>
<evidence type="ECO:0000313" key="2">
    <source>
        <dbReference type="Proteomes" id="UP000012371"/>
    </source>
</evidence>